<evidence type="ECO:0000313" key="2">
    <source>
        <dbReference type="Proteomes" id="UP001234297"/>
    </source>
</evidence>
<sequence length="99" mass="11227">MDRGRWAVSRVLEGGSSDERRKGGAMNFPPSSTQATGSDDDRSREPKFGLFVSLQRSDLLWCLLYKETTPAMDPILNWTEFSVLSELFKDGFLVFMSKK</sequence>
<protein>
    <submittedName>
        <fullName evidence="1">Uncharacterized protein</fullName>
    </submittedName>
</protein>
<dbReference type="EMBL" id="CM056816">
    <property type="protein sequence ID" value="KAJ8633718.1"/>
    <property type="molecule type" value="Genomic_DNA"/>
</dbReference>
<proteinExistence type="predicted"/>
<name>A0ACC2LKM9_PERAE</name>
<organism evidence="1 2">
    <name type="scientific">Persea americana</name>
    <name type="common">Avocado</name>
    <dbReference type="NCBI Taxonomy" id="3435"/>
    <lineage>
        <taxon>Eukaryota</taxon>
        <taxon>Viridiplantae</taxon>
        <taxon>Streptophyta</taxon>
        <taxon>Embryophyta</taxon>
        <taxon>Tracheophyta</taxon>
        <taxon>Spermatophyta</taxon>
        <taxon>Magnoliopsida</taxon>
        <taxon>Magnoliidae</taxon>
        <taxon>Laurales</taxon>
        <taxon>Lauraceae</taxon>
        <taxon>Persea</taxon>
    </lineage>
</organism>
<reference evidence="1 2" key="1">
    <citation type="journal article" date="2022" name="Hortic Res">
        <title>A haplotype resolved chromosomal level avocado genome allows analysis of novel avocado genes.</title>
        <authorList>
            <person name="Nath O."/>
            <person name="Fletcher S.J."/>
            <person name="Hayward A."/>
            <person name="Shaw L.M."/>
            <person name="Masouleh A.K."/>
            <person name="Furtado A."/>
            <person name="Henry R.J."/>
            <person name="Mitter N."/>
        </authorList>
    </citation>
    <scope>NUCLEOTIDE SEQUENCE [LARGE SCALE GENOMIC DNA]</scope>
    <source>
        <strain evidence="2">cv. Hass</strain>
    </source>
</reference>
<keyword evidence="2" id="KW-1185">Reference proteome</keyword>
<dbReference type="Proteomes" id="UP001234297">
    <property type="component" value="Chromosome 8"/>
</dbReference>
<gene>
    <name evidence="1" type="ORF">MRB53_027054</name>
</gene>
<evidence type="ECO:0000313" key="1">
    <source>
        <dbReference type="EMBL" id="KAJ8633718.1"/>
    </source>
</evidence>
<accession>A0ACC2LKM9</accession>
<comment type="caution">
    <text evidence="1">The sequence shown here is derived from an EMBL/GenBank/DDBJ whole genome shotgun (WGS) entry which is preliminary data.</text>
</comment>